<gene>
    <name evidence="1" type="ORF">DW782_12935</name>
</gene>
<accession>A0A3R6IZG3</accession>
<name>A0A3R6IZG3_PARDI</name>
<proteinExistence type="predicted"/>
<evidence type="ECO:0000313" key="2">
    <source>
        <dbReference type="Proteomes" id="UP000284660"/>
    </source>
</evidence>
<evidence type="ECO:0008006" key="3">
    <source>
        <dbReference type="Google" id="ProtNLM"/>
    </source>
</evidence>
<dbReference type="AlphaFoldDB" id="A0A3R6IZG3"/>
<sequence>MGGGKIDYDKYPNGVYILHVNGKLYTRAEWNAAWNDSAVGVALKTDNCRFVIAPEGLDEDNLPWSKYGAYEEVPGVTTTTEETIAIDDYKGEANTAAIVSHYGAGTDYAVGWCANYTFKNGAKGYLGACGEWLEAFNNKAEIDACMNLITGGIAIKAPYYYSSTQYDFYSAWGLTWSRKDVYANSKSIGFYVRPFAPLE</sequence>
<protein>
    <recommendedName>
        <fullName evidence="3">DUF1566 domain-containing protein</fullName>
    </recommendedName>
</protein>
<reference evidence="1 2" key="1">
    <citation type="submission" date="2018-08" db="EMBL/GenBank/DDBJ databases">
        <title>A genome reference for cultivated species of the human gut microbiota.</title>
        <authorList>
            <person name="Zou Y."/>
            <person name="Xue W."/>
            <person name="Luo G."/>
        </authorList>
    </citation>
    <scope>NUCLEOTIDE SEQUENCE [LARGE SCALE GENOMIC DNA]</scope>
    <source>
        <strain evidence="1 2">AM30-4</strain>
    </source>
</reference>
<organism evidence="1 2">
    <name type="scientific">Parabacteroides distasonis</name>
    <dbReference type="NCBI Taxonomy" id="823"/>
    <lineage>
        <taxon>Bacteria</taxon>
        <taxon>Pseudomonadati</taxon>
        <taxon>Bacteroidota</taxon>
        <taxon>Bacteroidia</taxon>
        <taxon>Bacteroidales</taxon>
        <taxon>Tannerellaceae</taxon>
        <taxon>Parabacteroides</taxon>
    </lineage>
</organism>
<dbReference type="EMBL" id="QSJN01000007">
    <property type="protein sequence ID" value="RHD74028.1"/>
    <property type="molecule type" value="Genomic_DNA"/>
</dbReference>
<comment type="caution">
    <text evidence="1">The sequence shown here is derived from an EMBL/GenBank/DDBJ whole genome shotgun (WGS) entry which is preliminary data.</text>
</comment>
<dbReference type="Proteomes" id="UP000284660">
    <property type="component" value="Unassembled WGS sequence"/>
</dbReference>
<evidence type="ECO:0000313" key="1">
    <source>
        <dbReference type="EMBL" id="RHD74028.1"/>
    </source>
</evidence>